<name>A0ABR1TIW9_9PEZI</name>
<organism evidence="1 2">
    <name type="scientific">Apiospora saccharicola</name>
    <dbReference type="NCBI Taxonomy" id="335842"/>
    <lineage>
        <taxon>Eukaryota</taxon>
        <taxon>Fungi</taxon>
        <taxon>Dikarya</taxon>
        <taxon>Ascomycota</taxon>
        <taxon>Pezizomycotina</taxon>
        <taxon>Sordariomycetes</taxon>
        <taxon>Xylariomycetidae</taxon>
        <taxon>Amphisphaeriales</taxon>
        <taxon>Apiosporaceae</taxon>
        <taxon>Apiospora</taxon>
    </lineage>
</organism>
<reference evidence="1 2" key="1">
    <citation type="submission" date="2023-01" db="EMBL/GenBank/DDBJ databases">
        <title>Analysis of 21 Apiospora genomes using comparative genomics revels a genus with tremendous synthesis potential of carbohydrate active enzymes and secondary metabolites.</title>
        <authorList>
            <person name="Sorensen T."/>
        </authorList>
    </citation>
    <scope>NUCLEOTIDE SEQUENCE [LARGE SCALE GENOMIC DNA]</scope>
    <source>
        <strain evidence="1 2">CBS 83171</strain>
    </source>
</reference>
<protein>
    <submittedName>
        <fullName evidence="1">Uncharacterized protein</fullName>
    </submittedName>
</protein>
<evidence type="ECO:0000313" key="2">
    <source>
        <dbReference type="Proteomes" id="UP001446871"/>
    </source>
</evidence>
<comment type="caution">
    <text evidence="1">The sequence shown here is derived from an EMBL/GenBank/DDBJ whole genome shotgun (WGS) entry which is preliminary data.</text>
</comment>
<sequence length="82" mass="8913">MLREGHAISGKFQHPYLAIEPLTLQMTRAAAPIKPDTVSSSEEILATWEAFEKAKQEELEKATANPLTSALRIPSSCVAHGP</sequence>
<dbReference type="Proteomes" id="UP001446871">
    <property type="component" value="Unassembled WGS sequence"/>
</dbReference>
<accession>A0ABR1TIW9</accession>
<proteinExistence type="predicted"/>
<keyword evidence="2" id="KW-1185">Reference proteome</keyword>
<evidence type="ECO:0000313" key="1">
    <source>
        <dbReference type="EMBL" id="KAK8045906.1"/>
    </source>
</evidence>
<dbReference type="EMBL" id="JAQQWM010000009">
    <property type="protein sequence ID" value="KAK8045906.1"/>
    <property type="molecule type" value="Genomic_DNA"/>
</dbReference>
<gene>
    <name evidence="1" type="ORF">PG996_013970</name>
</gene>